<proteinExistence type="inferred from homology"/>
<organism evidence="6 7">
    <name type="scientific">Penicillium cf. viridicatum</name>
    <dbReference type="NCBI Taxonomy" id="2972119"/>
    <lineage>
        <taxon>Eukaryota</taxon>
        <taxon>Fungi</taxon>
        <taxon>Dikarya</taxon>
        <taxon>Ascomycota</taxon>
        <taxon>Pezizomycotina</taxon>
        <taxon>Eurotiomycetes</taxon>
        <taxon>Eurotiomycetidae</taxon>
        <taxon>Eurotiales</taxon>
        <taxon>Aspergillaceae</taxon>
        <taxon>Penicillium</taxon>
    </lineage>
</organism>
<dbReference type="InterPro" id="IPR036318">
    <property type="entry name" value="FAD-bd_PCMH-like_sf"/>
</dbReference>
<keyword evidence="7" id="KW-1185">Reference proteome</keyword>
<dbReference type="SUPFAM" id="SSF56176">
    <property type="entry name" value="FAD-binding/transporter-associated domain-like"/>
    <property type="match status" value="1"/>
</dbReference>
<accession>A0A9W9J979</accession>
<dbReference type="InterPro" id="IPR006094">
    <property type="entry name" value="Oxid_FAD_bind_N"/>
</dbReference>
<keyword evidence="2" id="KW-0285">Flavoprotein</keyword>
<reference evidence="6" key="1">
    <citation type="submission" date="2022-11" db="EMBL/GenBank/DDBJ databases">
        <authorList>
            <person name="Petersen C."/>
        </authorList>
    </citation>
    <scope>NUCLEOTIDE SEQUENCE</scope>
    <source>
        <strain evidence="6">IBT 20477</strain>
    </source>
</reference>
<dbReference type="InterPro" id="IPR050416">
    <property type="entry name" value="FAD-linked_Oxidoreductase"/>
</dbReference>
<sequence length="580" mass="62336">MWIPLSTVALATAIGLHTVVPWKKDCRCRPHEPCWPSSEEWNMLNNTLGGNLLALKPSGHVCLPGDQSSETCQELVKNFHNTTWRVQNPATLQVVNWEYSRTKEEACHIDADGKIESCGQGRVPLFSASVQSVSEVQEVVRFAAARNLRLAIRNTGHDLAGRSTSPDSLQLLTSGLNGYQFTDAFQPAAPWGQQVPSAGPAVTVGAGITTGELNTAAANSGYTVVGGSCSTVGIAGGWMQGGGYGILSPSKGLGVDNVLEFSMVTANGAHVTANKYQNEELFWAVRGGGGGTFGVVTSVTFRAHPDVSATVASMNIMFPDGADKTFWLAVREHLAAIERFAGLGIAVQTFALPVFPAGGALLSIEIYLTGDKSKGLEIVQDHLAQLQELGLQVAFAEQHFDKLSTYLANPKGLDQAGASILTASRLISKDLLSSSGGPDRVVQTLQRLKFLPGDALSLEGMIGRQSMAAEDLYDSALHPDFQHAVMSLTLARGLPPHPDWEVYKKVEQEVAETQLPLLLSIETGMSGAGYLGVPFAYESDPAKTYWGPNYPRLLDIKRRWDPRDLFITRLGVGMEDIFLA</sequence>
<keyword evidence="4" id="KW-0560">Oxidoreductase</keyword>
<dbReference type="InterPro" id="IPR016169">
    <property type="entry name" value="FAD-bd_PCMH_sub2"/>
</dbReference>
<keyword evidence="3" id="KW-0274">FAD</keyword>
<dbReference type="InterPro" id="IPR016166">
    <property type="entry name" value="FAD-bd_PCMH"/>
</dbReference>
<dbReference type="Pfam" id="PF01565">
    <property type="entry name" value="FAD_binding_4"/>
    <property type="match status" value="1"/>
</dbReference>
<evidence type="ECO:0000256" key="1">
    <source>
        <dbReference type="ARBA" id="ARBA00005466"/>
    </source>
</evidence>
<dbReference type="OrthoDB" id="9983560at2759"/>
<evidence type="ECO:0000259" key="5">
    <source>
        <dbReference type="PROSITE" id="PS51387"/>
    </source>
</evidence>
<gene>
    <name evidence="6" type="ORF">N7449_008965</name>
</gene>
<evidence type="ECO:0000256" key="3">
    <source>
        <dbReference type="ARBA" id="ARBA00022827"/>
    </source>
</evidence>
<dbReference type="GO" id="GO:0016491">
    <property type="term" value="F:oxidoreductase activity"/>
    <property type="evidence" value="ECO:0007669"/>
    <property type="project" value="UniProtKB-KW"/>
</dbReference>
<dbReference type="AlphaFoldDB" id="A0A9W9J979"/>
<dbReference type="Proteomes" id="UP001150942">
    <property type="component" value="Unassembled WGS sequence"/>
</dbReference>
<dbReference type="Pfam" id="PF08031">
    <property type="entry name" value="BBE"/>
    <property type="match status" value="1"/>
</dbReference>
<dbReference type="EMBL" id="JAPQKQ010000006">
    <property type="protein sequence ID" value="KAJ5192823.1"/>
    <property type="molecule type" value="Genomic_DNA"/>
</dbReference>
<protein>
    <submittedName>
        <fullName evidence="6">FAD-linked oxidoreductase</fullName>
    </submittedName>
</protein>
<dbReference type="InterPro" id="IPR012951">
    <property type="entry name" value="BBE"/>
</dbReference>
<dbReference type="PANTHER" id="PTHR42973:SF25">
    <property type="entry name" value="PHOSPHOMEVALONATE KINASE"/>
    <property type="match status" value="1"/>
</dbReference>
<comment type="caution">
    <text evidence="6">The sequence shown here is derived from an EMBL/GenBank/DDBJ whole genome shotgun (WGS) entry which is preliminary data.</text>
</comment>
<dbReference type="GO" id="GO:0071949">
    <property type="term" value="F:FAD binding"/>
    <property type="evidence" value="ECO:0007669"/>
    <property type="project" value="InterPro"/>
</dbReference>
<evidence type="ECO:0000313" key="6">
    <source>
        <dbReference type="EMBL" id="KAJ5192823.1"/>
    </source>
</evidence>
<dbReference type="Gene3D" id="3.30.465.10">
    <property type="match status" value="2"/>
</dbReference>
<name>A0A9W9J979_9EURO</name>
<dbReference type="PROSITE" id="PS51387">
    <property type="entry name" value="FAD_PCMH"/>
    <property type="match status" value="1"/>
</dbReference>
<reference evidence="6" key="2">
    <citation type="journal article" date="2023" name="IMA Fungus">
        <title>Comparative genomic study of the Penicillium genus elucidates a diverse pangenome and 15 lateral gene transfer events.</title>
        <authorList>
            <person name="Petersen C."/>
            <person name="Sorensen T."/>
            <person name="Nielsen M.R."/>
            <person name="Sondergaard T.E."/>
            <person name="Sorensen J.L."/>
            <person name="Fitzpatrick D.A."/>
            <person name="Frisvad J.C."/>
            <person name="Nielsen K.L."/>
        </authorList>
    </citation>
    <scope>NUCLEOTIDE SEQUENCE</scope>
    <source>
        <strain evidence="6">IBT 20477</strain>
    </source>
</reference>
<dbReference type="PANTHER" id="PTHR42973">
    <property type="entry name" value="BINDING OXIDOREDUCTASE, PUTATIVE (AFU_ORTHOLOGUE AFUA_1G17690)-RELATED"/>
    <property type="match status" value="1"/>
</dbReference>
<comment type="similarity">
    <text evidence="1">Belongs to the oxygen-dependent FAD-linked oxidoreductase family.</text>
</comment>
<feature type="domain" description="FAD-binding PCMH-type" evidence="5">
    <location>
        <begin position="118"/>
        <end position="306"/>
    </location>
</feature>
<evidence type="ECO:0000256" key="4">
    <source>
        <dbReference type="ARBA" id="ARBA00023002"/>
    </source>
</evidence>
<evidence type="ECO:0000313" key="7">
    <source>
        <dbReference type="Proteomes" id="UP001150942"/>
    </source>
</evidence>
<evidence type="ECO:0000256" key="2">
    <source>
        <dbReference type="ARBA" id="ARBA00022630"/>
    </source>
</evidence>